<dbReference type="GO" id="GO:0005829">
    <property type="term" value="C:cytosol"/>
    <property type="evidence" value="ECO:0007669"/>
    <property type="project" value="TreeGrafter"/>
</dbReference>
<evidence type="ECO:0000259" key="1">
    <source>
        <dbReference type="PROSITE" id="PS51481"/>
    </source>
</evidence>
<dbReference type="PANTHER" id="PTHR28629:SF4">
    <property type="entry name" value="TRIOKINASE_FMN CYCLASE"/>
    <property type="match status" value="1"/>
</dbReference>
<evidence type="ECO:0000313" key="3">
    <source>
        <dbReference type="Proteomes" id="UP000198892"/>
    </source>
</evidence>
<name>A0A1I5V6L7_9BACI</name>
<accession>A0A1I5V6L7</accession>
<dbReference type="Gene3D" id="3.40.50.10440">
    <property type="entry name" value="Dihydroxyacetone kinase, domain 1"/>
    <property type="match status" value="1"/>
</dbReference>
<dbReference type="OrthoDB" id="9806345at2"/>
<dbReference type="GO" id="GO:0019563">
    <property type="term" value="P:glycerol catabolic process"/>
    <property type="evidence" value="ECO:0007669"/>
    <property type="project" value="TreeGrafter"/>
</dbReference>
<keyword evidence="3" id="KW-1185">Reference proteome</keyword>
<dbReference type="PROSITE" id="PS51481">
    <property type="entry name" value="DHAK"/>
    <property type="match status" value="1"/>
</dbReference>
<dbReference type="SUPFAM" id="SSF82549">
    <property type="entry name" value="DAK1/DegV-like"/>
    <property type="match status" value="1"/>
</dbReference>
<dbReference type="NCBIfam" id="TIGR02363">
    <property type="entry name" value="dhaK1"/>
    <property type="match status" value="1"/>
</dbReference>
<dbReference type="InterPro" id="IPR004006">
    <property type="entry name" value="DhaK_dom"/>
</dbReference>
<organism evidence="2 3">
    <name type="scientific">Salibacterium halotolerans</name>
    <dbReference type="NCBI Taxonomy" id="1884432"/>
    <lineage>
        <taxon>Bacteria</taxon>
        <taxon>Bacillati</taxon>
        <taxon>Bacillota</taxon>
        <taxon>Bacilli</taxon>
        <taxon>Bacillales</taxon>
        <taxon>Bacillaceae</taxon>
    </lineage>
</organism>
<gene>
    <name evidence="2" type="ORF">SAMN05518683_11554</name>
</gene>
<dbReference type="STRING" id="1884432.SAMN05518683_11554"/>
<dbReference type="EMBL" id="FOXD01000015">
    <property type="protein sequence ID" value="SFQ03174.1"/>
    <property type="molecule type" value="Genomic_DNA"/>
</dbReference>
<dbReference type="InterPro" id="IPR050861">
    <property type="entry name" value="Dihydroxyacetone_Kinase"/>
</dbReference>
<dbReference type="Gene3D" id="3.30.1180.20">
    <property type="entry name" value="Dihydroxyacetone kinase, domain 2"/>
    <property type="match status" value="1"/>
</dbReference>
<dbReference type="PANTHER" id="PTHR28629">
    <property type="entry name" value="TRIOKINASE/FMN CYCLASE"/>
    <property type="match status" value="1"/>
</dbReference>
<protein>
    <submittedName>
        <fullName evidence="2">Dihydroxyacetone kinase, N-terminal domain</fullName>
    </submittedName>
</protein>
<dbReference type="GO" id="GO:0004371">
    <property type="term" value="F:glycerone kinase activity"/>
    <property type="evidence" value="ECO:0007669"/>
    <property type="project" value="InterPro"/>
</dbReference>
<dbReference type="InterPro" id="IPR012736">
    <property type="entry name" value="DhaK_1"/>
</dbReference>
<dbReference type="FunFam" id="3.40.50.10440:FF:000001">
    <property type="entry name" value="Dihydroxyacetone kinase, DhaK subunit"/>
    <property type="match status" value="1"/>
</dbReference>
<proteinExistence type="predicted"/>
<reference evidence="3" key="1">
    <citation type="submission" date="2016-10" db="EMBL/GenBank/DDBJ databases">
        <authorList>
            <person name="Varghese N."/>
            <person name="Submissions S."/>
        </authorList>
    </citation>
    <scope>NUCLEOTIDE SEQUENCE [LARGE SCALE GENOMIC DNA]</scope>
    <source>
        <strain evidence="3">S7</strain>
    </source>
</reference>
<evidence type="ECO:0000313" key="2">
    <source>
        <dbReference type="EMBL" id="SFQ03174.1"/>
    </source>
</evidence>
<dbReference type="AlphaFoldDB" id="A0A1I5V6L7"/>
<feature type="domain" description="DhaK" evidence="1">
    <location>
        <begin position="7"/>
        <end position="318"/>
    </location>
</feature>
<dbReference type="RefSeq" id="WP_093338091.1">
    <property type="nucleotide sequence ID" value="NZ_FOXD01000015.1"/>
</dbReference>
<keyword evidence="2" id="KW-0418">Kinase</keyword>
<keyword evidence="2" id="KW-0808">Transferase</keyword>
<sequence>MKKFINNPEDVVEEMLEGMAAAHSNELRRLPGWNVLVRKDAPVTGKVGLVSGGGSGHEPAHAGFIGENMLDAAVAGEVFTSPAPDQIFEAIKAVDSGSGVLLIVKNFSGDVMNFDMAAEMAAAEGIDTEQVVVKDDIAVENKEDRRGTAGTVLVHKIVGTAVEEGLNLQEAAELAQHVTSRIGSMGVSLSPSTVPASGKPGFTLADDEMELGTGIHGEPGMERKKIQPADTVAEELLDKVTAELEVKSGDDVIALVNGQGSTPLMELYIVYRKAAQLLSGRNISIHQSMVGEYMSSLEMAGCSLTLLKLDDTIKKYVT</sequence>
<dbReference type="Proteomes" id="UP000198892">
    <property type="component" value="Unassembled WGS sequence"/>
</dbReference>
<dbReference type="Pfam" id="PF02733">
    <property type="entry name" value="Dak1"/>
    <property type="match status" value="1"/>
</dbReference>